<sequence length="308" mass="33321">MTKFLADHSTLVSSAELQARRKALLAPVQRYRRGWVQLRTDSAYKVLKWVPRDSVPGTTIGLGHLESFLDENDEIDASSDDEEEEGEEEEEDGEDGEGRSGDESEVGVVASGRGRSTGEVEELHDSSATRSHAKGLKMERKTSKAVEDTERVGGQLAGLETGQIAEQIEVDDDEEEEEEEDLVPPPEASQMQPVPMEEDEQLPLLAAYPPPEPLMPSSLLADQQPSTSHLSSAETPGLEVTTDLSLPSYATTIDHQPPLGTEPIPPAATVYPTEANEIATETDQTIFSTTLAAPSEIPEEPLSAQPPA</sequence>
<reference evidence="3 4" key="1">
    <citation type="submission" date="2017-11" db="EMBL/GenBank/DDBJ databases">
        <title>De novo assembly and phasing of dikaryotic genomes from two isolates of Puccinia coronata f. sp. avenae, the causal agent of oat crown rust.</title>
        <authorList>
            <person name="Miller M.E."/>
            <person name="Zhang Y."/>
            <person name="Omidvar V."/>
            <person name="Sperschneider J."/>
            <person name="Schwessinger B."/>
            <person name="Raley C."/>
            <person name="Palmer J.M."/>
            <person name="Garnica D."/>
            <person name="Upadhyaya N."/>
            <person name="Rathjen J."/>
            <person name="Taylor J.M."/>
            <person name="Park R.F."/>
            <person name="Dodds P.N."/>
            <person name="Hirsch C.D."/>
            <person name="Kianian S.F."/>
            <person name="Figueroa M."/>
        </authorList>
    </citation>
    <scope>NUCLEOTIDE SEQUENCE [LARGE SCALE GENOMIC DNA]</scope>
    <source>
        <strain evidence="3">12NC29</strain>
    </source>
</reference>
<dbReference type="EMBL" id="PGCJ01001188">
    <property type="protein sequence ID" value="PLW08012.1"/>
    <property type="molecule type" value="Genomic_DNA"/>
</dbReference>
<evidence type="ECO:0000313" key="2">
    <source>
        <dbReference type="EMBL" id="PLW08012.1"/>
    </source>
</evidence>
<evidence type="ECO:0000313" key="3">
    <source>
        <dbReference type="EMBL" id="PLW35592.1"/>
    </source>
</evidence>
<evidence type="ECO:0000256" key="1">
    <source>
        <dbReference type="SAM" id="MobiDB-lite"/>
    </source>
</evidence>
<protein>
    <submittedName>
        <fullName evidence="3">Uncharacterized protein</fullName>
    </submittedName>
</protein>
<name>A0A2N5UCW1_9BASI</name>
<gene>
    <name evidence="3" type="ORF">PCANC_19059</name>
    <name evidence="2" type="ORF">PCANC_24863</name>
</gene>
<feature type="compositionally biased region" description="Acidic residues" evidence="1">
    <location>
        <begin position="68"/>
        <end position="95"/>
    </location>
</feature>
<comment type="caution">
    <text evidence="3">The sequence shown here is derived from an EMBL/GenBank/DDBJ whole genome shotgun (WGS) entry which is preliminary data.</text>
</comment>
<feature type="compositionally biased region" description="Polar residues" evidence="1">
    <location>
        <begin position="223"/>
        <end position="234"/>
    </location>
</feature>
<dbReference type="Proteomes" id="UP000235388">
    <property type="component" value="Unassembled WGS sequence"/>
</dbReference>
<accession>A0A2N5UCW1</accession>
<dbReference type="AlphaFoldDB" id="A0A2N5UCW1"/>
<keyword evidence="4" id="KW-1185">Reference proteome</keyword>
<dbReference type="OrthoDB" id="2507742at2759"/>
<feature type="compositionally biased region" description="Acidic residues" evidence="1">
    <location>
        <begin position="168"/>
        <end position="182"/>
    </location>
</feature>
<evidence type="ECO:0000313" key="4">
    <source>
        <dbReference type="Proteomes" id="UP000235388"/>
    </source>
</evidence>
<feature type="compositionally biased region" description="Basic and acidic residues" evidence="1">
    <location>
        <begin position="136"/>
        <end position="151"/>
    </location>
</feature>
<dbReference type="EMBL" id="PGCJ01000254">
    <property type="protein sequence ID" value="PLW35592.1"/>
    <property type="molecule type" value="Genomic_DNA"/>
</dbReference>
<feature type="region of interest" description="Disordered" evidence="1">
    <location>
        <begin position="64"/>
        <end position="238"/>
    </location>
</feature>
<proteinExistence type="predicted"/>
<organism evidence="3 4">
    <name type="scientific">Puccinia coronata f. sp. avenae</name>
    <dbReference type="NCBI Taxonomy" id="200324"/>
    <lineage>
        <taxon>Eukaryota</taxon>
        <taxon>Fungi</taxon>
        <taxon>Dikarya</taxon>
        <taxon>Basidiomycota</taxon>
        <taxon>Pucciniomycotina</taxon>
        <taxon>Pucciniomycetes</taxon>
        <taxon>Pucciniales</taxon>
        <taxon>Pucciniaceae</taxon>
        <taxon>Puccinia</taxon>
    </lineage>
</organism>
<feature type="compositionally biased region" description="Basic and acidic residues" evidence="1">
    <location>
        <begin position="116"/>
        <end position="127"/>
    </location>
</feature>